<evidence type="ECO:0000313" key="5">
    <source>
        <dbReference type="EMBL" id="ETO22686.1"/>
    </source>
</evidence>
<feature type="repeat" description="WD" evidence="3">
    <location>
        <begin position="587"/>
        <end position="628"/>
    </location>
</feature>
<dbReference type="AlphaFoldDB" id="X6N9E9"/>
<dbReference type="InterPro" id="IPR015915">
    <property type="entry name" value="Kelch-typ_b-propeller"/>
</dbReference>
<sequence length="891" mass="102657">MSLQKKYSPYYLIFLPLFGQQMCCRDLSPFFKKNYHNYFFSHFMMERNDIKVEETTSISIGSPFETLASLPSIFLHIECVVHNHEIIICGDDKEKSCYSYHTIKNQYKYICSYPKKINLFGHSVIKLVNKNNKKTNEITLLSFGGQKEGERKHIFIMKYISVWNDNNEENGILIRNSNHCNKWMILTDDDNIPINIGNDEDGYNGVRAIISGSDNNLLFITYFPNNISVFDLNTFQHIKCHTLPIDDSISSHCFVAKKENDLSIAQTDENKKIHTMMLFYADTGLVIEYDENNNIFQFHNVRVCTSIRQISAYTYVVINDSILFFGGEEYYHNIPSKNVYKYSMTENKWIKYKQTLPFMLSNCVAVLNGDNTYVHIIGRKDDSKTIHLKTKVSEWMNDKEGTKIDKQWMMEEKEKIEIEQIKTELDRMENELDLNKLKRKKEIEMTVEHWIRTLSIEVGWINDFNAIISRYIMFVFFFYFIRNNDYVGETKKKLKYFKPSRTLEGHSGFVNNAQFSPDGTKIASCSDDGTVRIWDIHMEKVIQVLEQHSHWINDAQFSPDGTMIVSGSDNTTIELCDVGSWTEIRKLVGHIGTVKRAKFAPDGKTIVSCSDDMTIRIWDVASGQELERIEGHMKAVNDVQFSSDGQKIVSASIDETIGIWDVKTGGRLNTLEGHAGSVTKVQFSPDGLSIVSCSWDRTIRIWDVMSGKEIKRLTGHSDEIKDVLFFPDGQTLASCSADHTIRLWDVKAELEIQKLEGHSNSVTGLAVSSDGNMILSSSWDTTVRIWGLELNRFCSLCNKHKIFSFLRASFISMSLDCVLTFVFNILAVCDLTSNGKKILPSYNFHNFCLNTQNNRVLYKKTDLEKVRINFECFGCINISRNQKQINSSYNF</sequence>
<dbReference type="InterPro" id="IPR015943">
    <property type="entry name" value="WD40/YVTN_repeat-like_dom_sf"/>
</dbReference>
<gene>
    <name evidence="5" type="ORF">RFI_14507</name>
</gene>
<dbReference type="Gene3D" id="2.120.10.80">
    <property type="entry name" value="Kelch-type beta propeller"/>
    <property type="match status" value="1"/>
</dbReference>
<dbReference type="PROSITE" id="PS50294">
    <property type="entry name" value="WD_REPEATS_REGION"/>
    <property type="match status" value="6"/>
</dbReference>
<reference evidence="5 6" key="1">
    <citation type="journal article" date="2013" name="Curr. Biol.">
        <title>The Genome of the Foraminiferan Reticulomyxa filosa.</title>
        <authorList>
            <person name="Glockner G."/>
            <person name="Hulsmann N."/>
            <person name="Schleicher M."/>
            <person name="Noegel A.A."/>
            <person name="Eichinger L."/>
            <person name="Gallinger C."/>
            <person name="Pawlowski J."/>
            <person name="Sierra R."/>
            <person name="Euteneuer U."/>
            <person name="Pillet L."/>
            <person name="Moustafa A."/>
            <person name="Platzer M."/>
            <person name="Groth M."/>
            <person name="Szafranski K."/>
            <person name="Schliwa M."/>
        </authorList>
    </citation>
    <scope>NUCLEOTIDE SEQUENCE [LARGE SCALE GENOMIC DNA]</scope>
</reference>
<keyword evidence="1 3" id="KW-0853">WD repeat</keyword>
<comment type="caution">
    <text evidence="5">The sequence shown here is derived from an EMBL/GenBank/DDBJ whole genome shotgun (WGS) entry which is preliminary data.</text>
</comment>
<dbReference type="SUPFAM" id="SSF50978">
    <property type="entry name" value="WD40 repeat-like"/>
    <property type="match status" value="1"/>
</dbReference>
<accession>X6N9E9</accession>
<name>X6N9E9_RETFI</name>
<dbReference type="SUPFAM" id="SSF50965">
    <property type="entry name" value="Galactose oxidase, central domain"/>
    <property type="match status" value="1"/>
</dbReference>
<feature type="repeat" description="WD" evidence="3">
    <location>
        <begin position="755"/>
        <end position="789"/>
    </location>
</feature>
<feature type="coiled-coil region" evidence="4">
    <location>
        <begin position="411"/>
        <end position="438"/>
    </location>
</feature>
<keyword evidence="2" id="KW-0677">Repeat</keyword>
<evidence type="ECO:0000256" key="3">
    <source>
        <dbReference type="PROSITE-ProRule" id="PRU00221"/>
    </source>
</evidence>
<dbReference type="InterPro" id="IPR019775">
    <property type="entry name" value="WD40_repeat_CS"/>
</dbReference>
<dbReference type="EMBL" id="ASPP01010548">
    <property type="protein sequence ID" value="ETO22686.1"/>
    <property type="molecule type" value="Genomic_DNA"/>
</dbReference>
<dbReference type="CDD" id="cd00200">
    <property type="entry name" value="WD40"/>
    <property type="match status" value="1"/>
</dbReference>
<feature type="repeat" description="WD" evidence="3">
    <location>
        <begin position="545"/>
        <end position="586"/>
    </location>
</feature>
<keyword evidence="6" id="KW-1185">Reference proteome</keyword>
<evidence type="ECO:0000313" key="6">
    <source>
        <dbReference type="Proteomes" id="UP000023152"/>
    </source>
</evidence>
<dbReference type="Pfam" id="PF00400">
    <property type="entry name" value="WD40"/>
    <property type="match status" value="7"/>
</dbReference>
<dbReference type="PRINTS" id="PR00320">
    <property type="entry name" value="GPROTEINBRPT"/>
</dbReference>
<dbReference type="SMART" id="SM00320">
    <property type="entry name" value="WD40"/>
    <property type="match status" value="7"/>
</dbReference>
<dbReference type="PROSITE" id="PS00678">
    <property type="entry name" value="WD_REPEATS_1"/>
    <property type="match status" value="5"/>
</dbReference>
<dbReference type="InterPro" id="IPR001680">
    <property type="entry name" value="WD40_rpt"/>
</dbReference>
<feature type="repeat" description="WD" evidence="3">
    <location>
        <begin position="671"/>
        <end position="712"/>
    </location>
</feature>
<dbReference type="PROSITE" id="PS50082">
    <property type="entry name" value="WD_REPEATS_2"/>
    <property type="match status" value="7"/>
</dbReference>
<dbReference type="Gene3D" id="2.130.10.10">
    <property type="entry name" value="YVTN repeat-like/Quinoprotein amine dehydrogenase"/>
    <property type="match status" value="4"/>
</dbReference>
<dbReference type="InterPro" id="IPR011043">
    <property type="entry name" value="Gal_Oxase/kelch_b-propeller"/>
</dbReference>
<organism evidence="5 6">
    <name type="scientific">Reticulomyxa filosa</name>
    <dbReference type="NCBI Taxonomy" id="46433"/>
    <lineage>
        <taxon>Eukaryota</taxon>
        <taxon>Sar</taxon>
        <taxon>Rhizaria</taxon>
        <taxon>Retaria</taxon>
        <taxon>Foraminifera</taxon>
        <taxon>Monothalamids</taxon>
        <taxon>Reticulomyxidae</taxon>
        <taxon>Reticulomyxa</taxon>
    </lineage>
</organism>
<evidence type="ECO:0000256" key="2">
    <source>
        <dbReference type="ARBA" id="ARBA00022737"/>
    </source>
</evidence>
<proteinExistence type="predicted"/>
<keyword evidence="4" id="KW-0175">Coiled coil</keyword>
<dbReference type="PANTHER" id="PTHR19879:SF9">
    <property type="entry name" value="TRANSCRIPTION INITIATION FACTOR TFIID SUBUNIT 5"/>
    <property type="match status" value="1"/>
</dbReference>
<evidence type="ECO:0000256" key="1">
    <source>
        <dbReference type="ARBA" id="ARBA00022574"/>
    </source>
</evidence>
<feature type="repeat" description="WD" evidence="3">
    <location>
        <begin position="629"/>
        <end position="670"/>
    </location>
</feature>
<dbReference type="InterPro" id="IPR020472">
    <property type="entry name" value="WD40_PAC1"/>
</dbReference>
<dbReference type="Proteomes" id="UP000023152">
    <property type="component" value="Unassembled WGS sequence"/>
</dbReference>
<dbReference type="PANTHER" id="PTHR19879">
    <property type="entry name" value="TRANSCRIPTION INITIATION FACTOR TFIID"/>
    <property type="match status" value="1"/>
</dbReference>
<evidence type="ECO:0000256" key="4">
    <source>
        <dbReference type="SAM" id="Coils"/>
    </source>
</evidence>
<feature type="repeat" description="WD" evidence="3">
    <location>
        <begin position="503"/>
        <end position="544"/>
    </location>
</feature>
<protein>
    <submittedName>
        <fullName evidence="5">Uncharacterized protein</fullName>
    </submittedName>
</protein>
<dbReference type="InterPro" id="IPR036322">
    <property type="entry name" value="WD40_repeat_dom_sf"/>
</dbReference>
<feature type="repeat" description="WD" evidence="3">
    <location>
        <begin position="713"/>
        <end position="754"/>
    </location>
</feature>